<dbReference type="PANTHER" id="PTHR30558:SF3">
    <property type="entry name" value="BIOPOLYMER TRANSPORT PROTEIN EXBD-RELATED"/>
    <property type="match status" value="1"/>
</dbReference>
<dbReference type="Pfam" id="PF02472">
    <property type="entry name" value="ExbD"/>
    <property type="match status" value="1"/>
</dbReference>
<dbReference type="EMBL" id="CP053073">
    <property type="protein sequence ID" value="QJR15980.1"/>
    <property type="molecule type" value="Genomic_DNA"/>
</dbReference>
<dbReference type="GO" id="GO:0015031">
    <property type="term" value="P:protein transport"/>
    <property type="evidence" value="ECO:0007669"/>
    <property type="project" value="UniProtKB-KW"/>
</dbReference>
<dbReference type="AlphaFoldDB" id="A0A6M4H8R2"/>
<dbReference type="InterPro" id="IPR003400">
    <property type="entry name" value="ExbD"/>
</dbReference>
<dbReference type="GO" id="GO:0005886">
    <property type="term" value="C:plasma membrane"/>
    <property type="evidence" value="ECO:0007669"/>
    <property type="project" value="UniProtKB-SubCell"/>
</dbReference>
<dbReference type="RefSeq" id="WP_171163725.1">
    <property type="nucleotide sequence ID" value="NZ_CP053073.1"/>
</dbReference>
<dbReference type="PANTHER" id="PTHR30558">
    <property type="entry name" value="EXBD MEMBRANE COMPONENT OF PMF-DRIVEN MACROMOLECULE IMPORT SYSTEM"/>
    <property type="match status" value="1"/>
</dbReference>
<evidence type="ECO:0000313" key="9">
    <source>
        <dbReference type="EMBL" id="QJR15980.1"/>
    </source>
</evidence>
<keyword evidence="6 8" id="KW-0472">Membrane</keyword>
<protein>
    <submittedName>
        <fullName evidence="9">Tol-Pal system protein TolR</fullName>
    </submittedName>
</protein>
<evidence type="ECO:0000256" key="5">
    <source>
        <dbReference type="ARBA" id="ARBA00022989"/>
    </source>
</evidence>
<evidence type="ECO:0000313" key="10">
    <source>
        <dbReference type="Proteomes" id="UP000503096"/>
    </source>
</evidence>
<evidence type="ECO:0000256" key="8">
    <source>
        <dbReference type="SAM" id="Phobius"/>
    </source>
</evidence>
<evidence type="ECO:0000256" key="4">
    <source>
        <dbReference type="ARBA" id="ARBA00022692"/>
    </source>
</evidence>
<evidence type="ECO:0000256" key="3">
    <source>
        <dbReference type="ARBA" id="ARBA00022475"/>
    </source>
</evidence>
<dbReference type="Gene3D" id="3.30.420.270">
    <property type="match status" value="1"/>
</dbReference>
<keyword evidence="7" id="KW-0653">Protein transport</keyword>
<dbReference type="InParanoid" id="A0A6M4H8R2"/>
<proteinExistence type="inferred from homology"/>
<evidence type="ECO:0000256" key="6">
    <source>
        <dbReference type="ARBA" id="ARBA00023136"/>
    </source>
</evidence>
<keyword evidence="7" id="KW-0813">Transport</keyword>
<gene>
    <name evidence="9" type="primary">tolR</name>
    <name evidence="9" type="ORF">DSM104440_02808</name>
</gene>
<reference evidence="9 10" key="1">
    <citation type="submission" date="2020-04" db="EMBL/GenBank/DDBJ databases">
        <title>Usitatibacter rugosus gen. nov., sp. nov. and Usitatibacter palustris sp. nov., novel members of Usitatibacteraceae fam. nov. within the order Nitrosomonadales isolated from soil.</title>
        <authorList>
            <person name="Huber K.J."/>
            <person name="Neumann-Schaal M."/>
            <person name="Geppert A."/>
            <person name="Luckner M."/>
            <person name="Wanner G."/>
            <person name="Overmann J."/>
        </authorList>
    </citation>
    <scope>NUCLEOTIDE SEQUENCE [LARGE SCALE GENOMIC DNA]</scope>
    <source>
        <strain evidence="9 10">Swamp67</strain>
    </source>
</reference>
<accession>A0A6M4H8R2</accession>
<organism evidence="9 10">
    <name type="scientific">Usitatibacter palustris</name>
    <dbReference type="NCBI Taxonomy" id="2732487"/>
    <lineage>
        <taxon>Bacteria</taxon>
        <taxon>Pseudomonadati</taxon>
        <taxon>Pseudomonadota</taxon>
        <taxon>Betaproteobacteria</taxon>
        <taxon>Nitrosomonadales</taxon>
        <taxon>Usitatibacteraceae</taxon>
        <taxon>Usitatibacter</taxon>
    </lineage>
</organism>
<comment type="similarity">
    <text evidence="2 7">Belongs to the ExbD/TolR family.</text>
</comment>
<feature type="transmembrane region" description="Helical" evidence="8">
    <location>
        <begin position="12"/>
        <end position="32"/>
    </location>
</feature>
<dbReference type="Proteomes" id="UP000503096">
    <property type="component" value="Chromosome"/>
</dbReference>
<dbReference type="KEGG" id="upl:DSM104440_02808"/>
<keyword evidence="4 7" id="KW-0812">Transmembrane</keyword>
<sequence length="138" mass="15181">MNFRRGREREDIEINLIPLIDILIVILIFLFLTTTYSRYAQLQINLPEASAAKAAEGPEILNVAVDAQGRYAINGSPTPFGNPQNFSQRLREAAGARKDPVIAISADAAATHQAVVNIMESARIAGYNHISFTTQTRQ</sequence>
<keyword evidence="10" id="KW-1185">Reference proteome</keyword>
<keyword evidence="5 8" id="KW-1133">Transmembrane helix</keyword>
<comment type="subcellular location">
    <subcellularLocation>
        <location evidence="1">Cell membrane</location>
        <topology evidence="1">Single-pass membrane protein</topology>
    </subcellularLocation>
    <subcellularLocation>
        <location evidence="7">Cell membrane</location>
        <topology evidence="7">Single-pass type II membrane protein</topology>
    </subcellularLocation>
</comment>
<evidence type="ECO:0000256" key="1">
    <source>
        <dbReference type="ARBA" id="ARBA00004162"/>
    </source>
</evidence>
<evidence type="ECO:0000256" key="2">
    <source>
        <dbReference type="ARBA" id="ARBA00005811"/>
    </source>
</evidence>
<dbReference type="GO" id="GO:0022857">
    <property type="term" value="F:transmembrane transporter activity"/>
    <property type="evidence" value="ECO:0007669"/>
    <property type="project" value="InterPro"/>
</dbReference>
<name>A0A6M4H8R2_9PROT</name>
<keyword evidence="3" id="KW-1003">Cell membrane</keyword>
<evidence type="ECO:0000256" key="7">
    <source>
        <dbReference type="RuleBase" id="RU003879"/>
    </source>
</evidence>